<keyword evidence="2" id="KW-0812">Transmembrane</keyword>
<reference evidence="3 4" key="1">
    <citation type="submission" date="2018-07" db="EMBL/GenBank/DDBJ databases">
        <title>Genomic Encyclopedia of Type Strains, Phase IV (KMG-IV): sequencing the most valuable type-strain genomes for metagenomic binning, comparative biology and taxonomic classification.</title>
        <authorList>
            <person name="Goeker M."/>
        </authorList>
    </citation>
    <scope>NUCLEOTIDE SEQUENCE [LARGE SCALE GENOMIC DNA]</scope>
    <source>
        <strain evidence="3 4">DSM 44290</strain>
    </source>
</reference>
<name>A0A370IG40_9NOCA</name>
<feature type="region of interest" description="Disordered" evidence="1">
    <location>
        <begin position="29"/>
        <end position="63"/>
    </location>
</feature>
<keyword evidence="4" id="KW-1185">Reference proteome</keyword>
<dbReference type="Proteomes" id="UP000254869">
    <property type="component" value="Unassembled WGS sequence"/>
</dbReference>
<accession>A0A370IG40</accession>
<feature type="compositionally biased region" description="Low complexity" evidence="1">
    <location>
        <begin position="234"/>
        <end position="267"/>
    </location>
</feature>
<feature type="compositionally biased region" description="Pro residues" evidence="1">
    <location>
        <begin position="268"/>
        <end position="278"/>
    </location>
</feature>
<proteinExistence type="predicted"/>
<evidence type="ECO:0000313" key="3">
    <source>
        <dbReference type="EMBL" id="RDI68424.1"/>
    </source>
</evidence>
<dbReference type="AlphaFoldDB" id="A0A370IG40"/>
<protein>
    <submittedName>
        <fullName evidence="3">Uncharacterized protein</fullName>
    </submittedName>
</protein>
<keyword evidence="2" id="KW-0472">Membrane</keyword>
<feature type="compositionally biased region" description="Polar residues" evidence="1">
    <location>
        <begin position="281"/>
        <end position="313"/>
    </location>
</feature>
<feature type="compositionally biased region" description="Low complexity" evidence="1">
    <location>
        <begin position="52"/>
        <end position="63"/>
    </location>
</feature>
<sequence>MCPWFLACTDKWPMSRRAVHKIAAVRGRRRRQQLVQPPDNSADRDPEATEVLSLSGTTRGRGSSLSRWWSRVREHARSREAWRYLPHAGATAAVIAVVIAVVIVASGRGEGSDKLLAASDGYETRSAAEFSADIDQLRAAEVASEPGTPQDIPVPLDGASGDSSGGDPIPGEGGTDDAIPTSGDVTGGPAPDTETSTPSPTVEPSAPRSSFSISASASASASFSAQVTARPEAPTTITVVVPPTSTSMTVPSATPRPSRTITATTSKPAPPTSTPPRCTPQAATSPKKTTAPSTAQPTGANPPTKTPQSSATVKPSSTTAKPSATTARPCG</sequence>
<evidence type="ECO:0000256" key="2">
    <source>
        <dbReference type="SAM" id="Phobius"/>
    </source>
</evidence>
<feature type="compositionally biased region" description="Low complexity" evidence="1">
    <location>
        <begin position="189"/>
        <end position="225"/>
    </location>
</feature>
<dbReference type="EMBL" id="QQBC01000002">
    <property type="protein sequence ID" value="RDI68424.1"/>
    <property type="molecule type" value="Genomic_DNA"/>
</dbReference>
<gene>
    <name evidence="3" type="ORF">DFR76_102825</name>
</gene>
<organism evidence="3 4">
    <name type="scientific">Nocardia pseudobrasiliensis</name>
    <dbReference type="NCBI Taxonomy" id="45979"/>
    <lineage>
        <taxon>Bacteria</taxon>
        <taxon>Bacillati</taxon>
        <taxon>Actinomycetota</taxon>
        <taxon>Actinomycetes</taxon>
        <taxon>Mycobacteriales</taxon>
        <taxon>Nocardiaceae</taxon>
        <taxon>Nocardia</taxon>
    </lineage>
</organism>
<dbReference type="STRING" id="1210086.GCA_001613105_01401"/>
<evidence type="ECO:0000313" key="4">
    <source>
        <dbReference type="Proteomes" id="UP000254869"/>
    </source>
</evidence>
<feature type="compositionally biased region" description="Low complexity" evidence="1">
    <location>
        <begin position="155"/>
        <end position="170"/>
    </location>
</feature>
<comment type="caution">
    <text evidence="3">The sequence shown here is derived from an EMBL/GenBank/DDBJ whole genome shotgun (WGS) entry which is preliminary data.</text>
</comment>
<evidence type="ECO:0000256" key="1">
    <source>
        <dbReference type="SAM" id="MobiDB-lite"/>
    </source>
</evidence>
<feature type="compositionally biased region" description="Low complexity" evidence="1">
    <location>
        <begin position="314"/>
        <end position="331"/>
    </location>
</feature>
<feature type="transmembrane region" description="Helical" evidence="2">
    <location>
        <begin position="84"/>
        <end position="105"/>
    </location>
</feature>
<keyword evidence="2" id="KW-1133">Transmembrane helix</keyword>
<feature type="region of interest" description="Disordered" evidence="1">
    <location>
        <begin position="142"/>
        <end position="331"/>
    </location>
</feature>